<feature type="transmembrane region" description="Helical" evidence="2">
    <location>
        <begin position="105"/>
        <end position="125"/>
    </location>
</feature>
<protein>
    <submittedName>
        <fullName evidence="4">DNA-binding transcriptional regulator, XRE-family HTH domain</fullName>
    </submittedName>
</protein>
<dbReference type="Gene3D" id="1.10.260.40">
    <property type="entry name" value="lambda repressor-like DNA-binding domains"/>
    <property type="match status" value="1"/>
</dbReference>
<dbReference type="Proteomes" id="UP000199081">
    <property type="component" value="Unassembled WGS sequence"/>
</dbReference>
<reference evidence="5" key="1">
    <citation type="submission" date="2016-10" db="EMBL/GenBank/DDBJ databases">
        <authorList>
            <person name="Varghese N."/>
            <person name="Submissions S."/>
        </authorList>
    </citation>
    <scope>NUCLEOTIDE SEQUENCE [LARGE SCALE GENOMIC DNA]</scope>
    <source>
        <strain evidence="5">DSM 19183</strain>
    </source>
</reference>
<dbReference type="SMART" id="SM00530">
    <property type="entry name" value="HTH_XRE"/>
    <property type="match status" value="1"/>
</dbReference>
<keyword evidence="1 4" id="KW-0238">DNA-binding</keyword>
<dbReference type="PROSITE" id="PS50943">
    <property type="entry name" value="HTH_CROC1"/>
    <property type="match status" value="1"/>
</dbReference>
<dbReference type="InterPro" id="IPR001387">
    <property type="entry name" value="Cro/C1-type_HTH"/>
</dbReference>
<sequence length="128" mass="14481">MSLEVNIREKRKAKKFSQEYVAEKMEVSRQAVSKWETGKSEPSTNNLKKLAELFSCSVDDLLSSEKSTEDSSLHTKNKSLYNIIGVILCFTSFVLGMLYAEQIPLLTAIGILGLSGTMYFTYDYFKNL</sequence>
<dbReference type="OrthoDB" id="9805856at2"/>
<dbReference type="GO" id="GO:0003677">
    <property type="term" value="F:DNA binding"/>
    <property type="evidence" value="ECO:0007669"/>
    <property type="project" value="UniProtKB-KW"/>
</dbReference>
<evidence type="ECO:0000259" key="3">
    <source>
        <dbReference type="PROSITE" id="PS50943"/>
    </source>
</evidence>
<evidence type="ECO:0000313" key="4">
    <source>
        <dbReference type="EMBL" id="SEK86544.1"/>
    </source>
</evidence>
<feature type="domain" description="HTH cro/C1-type" evidence="3">
    <location>
        <begin position="7"/>
        <end position="61"/>
    </location>
</feature>
<dbReference type="STRING" id="426702.SAMN04488099_107136"/>
<keyword evidence="2" id="KW-1133">Transmembrane helix</keyword>
<feature type="transmembrane region" description="Helical" evidence="2">
    <location>
        <begin position="80"/>
        <end position="99"/>
    </location>
</feature>
<gene>
    <name evidence="4" type="ORF">SAMN04488099_107136</name>
</gene>
<dbReference type="CDD" id="cd00093">
    <property type="entry name" value="HTH_XRE"/>
    <property type="match status" value="1"/>
</dbReference>
<dbReference type="PANTHER" id="PTHR46558">
    <property type="entry name" value="TRACRIPTIONAL REGULATORY PROTEIN-RELATED-RELATED"/>
    <property type="match status" value="1"/>
</dbReference>
<name>A0A1H7KJ52_9LACT</name>
<keyword evidence="2" id="KW-0472">Membrane</keyword>
<dbReference type="AlphaFoldDB" id="A0A1H7KJ52"/>
<dbReference type="PANTHER" id="PTHR46558:SF4">
    <property type="entry name" value="DNA-BIDING PHAGE PROTEIN"/>
    <property type="match status" value="1"/>
</dbReference>
<keyword evidence="2" id="KW-0812">Transmembrane</keyword>
<organism evidence="4 5">
    <name type="scientific">Alkalibacterium pelagium</name>
    <dbReference type="NCBI Taxonomy" id="426702"/>
    <lineage>
        <taxon>Bacteria</taxon>
        <taxon>Bacillati</taxon>
        <taxon>Bacillota</taxon>
        <taxon>Bacilli</taxon>
        <taxon>Lactobacillales</taxon>
        <taxon>Carnobacteriaceae</taxon>
        <taxon>Alkalibacterium</taxon>
    </lineage>
</organism>
<dbReference type="InterPro" id="IPR010982">
    <property type="entry name" value="Lambda_DNA-bd_dom_sf"/>
</dbReference>
<proteinExistence type="predicted"/>
<evidence type="ECO:0000313" key="5">
    <source>
        <dbReference type="Proteomes" id="UP000199081"/>
    </source>
</evidence>
<evidence type="ECO:0000256" key="2">
    <source>
        <dbReference type="SAM" id="Phobius"/>
    </source>
</evidence>
<dbReference type="Pfam" id="PF01381">
    <property type="entry name" value="HTH_3"/>
    <property type="match status" value="1"/>
</dbReference>
<dbReference type="SUPFAM" id="SSF47413">
    <property type="entry name" value="lambda repressor-like DNA-binding domains"/>
    <property type="match status" value="1"/>
</dbReference>
<accession>A0A1H7KJ52</accession>
<dbReference type="EMBL" id="FNZU01000007">
    <property type="protein sequence ID" value="SEK86544.1"/>
    <property type="molecule type" value="Genomic_DNA"/>
</dbReference>
<evidence type="ECO:0000256" key="1">
    <source>
        <dbReference type="ARBA" id="ARBA00023125"/>
    </source>
</evidence>
<keyword evidence="5" id="KW-1185">Reference proteome</keyword>
<dbReference type="RefSeq" id="WP_091480889.1">
    <property type="nucleotide sequence ID" value="NZ_BJYC01000010.1"/>
</dbReference>